<evidence type="ECO:0000313" key="1">
    <source>
        <dbReference type="EMBL" id="KAJ9589982.1"/>
    </source>
</evidence>
<dbReference type="EMBL" id="JASPKZ010004579">
    <property type="protein sequence ID" value="KAJ9589982.1"/>
    <property type="molecule type" value="Genomic_DNA"/>
</dbReference>
<protein>
    <submittedName>
        <fullName evidence="1">Uncharacterized protein</fullName>
    </submittedName>
</protein>
<feature type="non-terminal residue" evidence="1">
    <location>
        <position position="1"/>
    </location>
</feature>
<dbReference type="AlphaFoldDB" id="A0AAD8A1A1"/>
<reference evidence="1" key="1">
    <citation type="journal article" date="2023" name="IScience">
        <title>Live-bearing cockroach genome reveals convergent evolutionary mechanisms linked to viviparity in insects and beyond.</title>
        <authorList>
            <person name="Fouks B."/>
            <person name="Harrison M.C."/>
            <person name="Mikhailova A.A."/>
            <person name="Marchal E."/>
            <person name="English S."/>
            <person name="Carruthers M."/>
            <person name="Jennings E.C."/>
            <person name="Chiamaka E.L."/>
            <person name="Frigard R.A."/>
            <person name="Pippel M."/>
            <person name="Attardo G.M."/>
            <person name="Benoit J.B."/>
            <person name="Bornberg-Bauer E."/>
            <person name="Tobe S.S."/>
        </authorList>
    </citation>
    <scope>NUCLEOTIDE SEQUENCE</scope>
    <source>
        <strain evidence="1">Stay&amp;Tobe</strain>
    </source>
</reference>
<proteinExistence type="predicted"/>
<reference evidence="1" key="2">
    <citation type="submission" date="2023-05" db="EMBL/GenBank/DDBJ databases">
        <authorList>
            <person name="Fouks B."/>
        </authorList>
    </citation>
    <scope>NUCLEOTIDE SEQUENCE</scope>
    <source>
        <strain evidence="1">Stay&amp;Tobe</strain>
        <tissue evidence="1">Testes</tissue>
    </source>
</reference>
<keyword evidence="2" id="KW-1185">Reference proteome</keyword>
<gene>
    <name evidence="1" type="ORF">L9F63_016900</name>
</gene>
<dbReference type="Proteomes" id="UP001233999">
    <property type="component" value="Unassembled WGS sequence"/>
</dbReference>
<sequence length="92" mass="10804">IFAPSMFSLYKFFNLYPSLFPINCSPFFAAINKYLYTVNLFSFGSNHNPIEIFKYELFVVNKIEHFVNLKICPTSTDFNLTRITSSRFVQHT</sequence>
<organism evidence="1 2">
    <name type="scientific">Diploptera punctata</name>
    <name type="common">Pacific beetle cockroach</name>
    <dbReference type="NCBI Taxonomy" id="6984"/>
    <lineage>
        <taxon>Eukaryota</taxon>
        <taxon>Metazoa</taxon>
        <taxon>Ecdysozoa</taxon>
        <taxon>Arthropoda</taxon>
        <taxon>Hexapoda</taxon>
        <taxon>Insecta</taxon>
        <taxon>Pterygota</taxon>
        <taxon>Neoptera</taxon>
        <taxon>Polyneoptera</taxon>
        <taxon>Dictyoptera</taxon>
        <taxon>Blattodea</taxon>
        <taxon>Blaberoidea</taxon>
        <taxon>Blaberidae</taxon>
        <taxon>Diplopterinae</taxon>
        <taxon>Diploptera</taxon>
    </lineage>
</organism>
<evidence type="ECO:0000313" key="2">
    <source>
        <dbReference type="Proteomes" id="UP001233999"/>
    </source>
</evidence>
<accession>A0AAD8A1A1</accession>
<comment type="caution">
    <text evidence="1">The sequence shown here is derived from an EMBL/GenBank/DDBJ whole genome shotgun (WGS) entry which is preliminary data.</text>
</comment>
<feature type="non-terminal residue" evidence="1">
    <location>
        <position position="92"/>
    </location>
</feature>
<name>A0AAD8A1A1_DIPPU</name>